<evidence type="ECO:0000256" key="4">
    <source>
        <dbReference type="SAM" id="SignalP"/>
    </source>
</evidence>
<dbReference type="GeneID" id="102806501"/>
<reference evidence="8" key="1">
    <citation type="submission" date="2025-08" db="UniProtKB">
        <authorList>
            <consortium name="RefSeq"/>
        </authorList>
    </citation>
    <scope>IDENTIFICATION</scope>
    <source>
        <tissue evidence="8">Testes</tissue>
    </source>
</reference>
<sequence>MLRFVLLFLLASLTLVAAGLTERQTADELDISMLETELALAQGTYTSLYGSCYNMCGGQSNGNCYCCPRCVKYYVCCDDYWTYCPPTTEPPTTEPPTTKPPTTEPPTTKPPTTEPPTTKPPTTEPPTTEPPTTKPPVVSGDPHMRTFDGRPYTFMGLCWYTLFKDCTPKHAFEVTAKFGPRADSTPENIRTRTVAINITVGGESAYIDGLDVITNIAGSATAKREIQIQQDGNMFLASFTSKQTTFTIKWTLKKHVVDTSIIGTDYEGKLCGMLGNADGNVHNDFRKPDGTPAHTVDEFGYSWKVEGKDVTSCREVVSRWKQRLFKHVNITIRWIYFSH</sequence>
<dbReference type="PROSITE" id="PS00524">
    <property type="entry name" value="SMB_1"/>
    <property type="match status" value="1"/>
</dbReference>
<dbReference type="InterPro" id="IPR050780">
    <property type="entry name" value="Mucin_vWF_Thrombospondin_sf"/>
</dbReference>
<dbReference type="Proteomes" id="UP000694865">
    <property type="component" value="Unplaced"/>
</dbReference>
<accession>A0ABM0MRG7</accession>
<organism evidence="7 8">
    <name type="scientific">Saccoglossus kowalevskii</name>
    <name type="common">Acorn worm</name>
    <dbReference type="NCBI Taxonomy" id="10224"/>
    <lineage>
        <taxon>Eukaryota</taxon>
        <taxon>Metazoa</taxon>
        <taxon>Hemichordata</taxon>
        <taxon>Enteropneusta</taxon>
        <taxon>Harrimaniidae</taxon>
        <taxon>Saccoglossus</taxon>
    </lineage>
</organism>
<gene>
    <name evidence="8" type="primary">LOC102806501</name>
</gene>
<proteinExistence type="predicted"/>
<feature type="region of interest" description="Disordered" evidence="3">
    <location>
        <begin position="88"/>
        <end position="144"/>
    </location>
</feature>
<name>A0ABM0MRG7_SACKO</name>
<evidence type="ECO:0000256" key="2">
    <source>
        <dbReference type="ARBA" id="ARBA00023180"/>
    </source>
</evidence>
<dbReference type="InterPro" id="IPR001212">
    <property type="entry name" value="Somatomedin_B_dom"/>
</dbReference>
<dbReference type="InterPro" id="IPR001846">
    <property type="entry name" value="VWF_type-D"/>
</dbReference>
<dbReference type="SMART" id="SM00216">
    <property type="entry name" value="VWD"/>
    <property type="match status" value="1"/>
</dbReference>
<evidence type="ECO:0000259" key="5">
    <source>
        <dbReference type="PROSITE" id="PS50958"/>
    </source>
</evidence>
<evidence type="ECO:0000259" key="6">
    <source>
        <dbReference type="PROSITE" id="PS51233"/>
    </source>
</evidence>
<feature type="domain" description="SMB" evidence="5">
    <location>
        <begin position="48"/>
        <end position="88"/>
    </location>
</feature>
<evidence type="ECO:0000313" key="7">
    <source>
        <dbReference type="Proteomes" id="UP000694865"/>
    </source>
</evidence>
<dbReference type="PROSITE" id="PS51233">
    <property type="entry name" value="VWFD"/>
    <property type="match status" value="1"/>
</dbReference>
<keyword evidence="2" id="KW-0325">Glycoprotein</keyword>
<dbReference type="PROSITE" id="PS50958">
    <property type="entry name" value="SMB_2"/>
    <property type="match status" value="1"/>
</dbReference>
<protein>
    <submittedName>
        <fullName evidence="8">Hemocytin-like isoform X1</fullName>
    </submittedName>
</protein>
<dbReference type="RefSeq" id="XP_006822608.1">
    <property type="nucleotide sequence ID" value="XM_006822545.1"/>
</dbReference>
<dbReference type="PANTHER" id="PTHR11339">
    <property type="entry name" value="EXTRACELLULAR MATRIX GLYCOPROTEIN RELATED"/>
    <property type="match status" value="1"/>
</dbReference>
<keyword evidence="1" id="KW-1015">Disulfide bond</keyword>
<evidence type="ECO:0000256" key="1">
    <source>
        <dbReference type="ARBA" id="ARBA00023157"/>
    </source>
</evidence>
<evidence type="ECO:0000313" key="8">
    <source>
        <dbReference type="RefSeq" id="XP_006822608.1"/>
    </source>
</evidence>
<feature type="chain" id="PRO_5047434179" evidence="4">
    <location>
        <begin position="19"/>
        <end position="339"/>
    </location>
</feature>
<feature type="domain" description="VWFD" evidence="6">
    <location>
        <begin position="134"/>
        <end position="314"/>
    </location>
</feature>
<keyword evidence="7" id="KW-1185">Reference proteome</keyword>
<keyword evidence="4" id="KW-0732">Signal</keyword>
<dbReference type="Pfam" id="PF00094">
    <property type="entry name" value="VWD"/>
    <property type="match status" value="1"/>
</dbReference>
<feature type="compositionally biased region" description="Pro residues" evidence="3">
    <location>
        <begin position="88"/>
        <end position="134"/>
    </location>
</feature>
<evidence type="ECO:0000256" key="3">
    <source>
        <dbReference type="SAM" id="MobiDB-lite"/>
    </source>
</evidence>
<feature type="signal peptide" evidence="4">
    <location>
        <begin position="1"/>
        <end position="18"/>
    </location>
</feature>